<gene>
    <name evidence="1" type="ORF">PPERSA_08904</name>
</gene>
<dbReference type="OrthoDB" id="327717at2759"/>
<protein>
    <submittedName>
        <fullName evidence="1">Uncharacterized protein</fullName>
    </submittedName>
</protein>
<dbReference type="AlphaFoldDB" id="A0A0V0R394"/>
<keyword evidence="2" id="KW-1185">Reference proteome</keyword>
<name>A0A0V0R394_PSEPJ</name>
<dbReference type="Proteomes" id="UP000054937">
    <property type="component" value="Unassembled WGS sequence"/>
</dbReference>
<dbReference type="InParanoid" id="A0A0V0R394"/>
<dbReference type="Pfam" id="PF08309">
    <property type="entry name" value="LVIVD"/>
    <property type="match status" value="2"/>
</dbReference>
<sequence length="255" mass="28730">MLMQGAQHIFKNYFSIDVDSSSNPADAVQIKGNYLYIGEGWGGIKIYDISDIDNPVNWSYDGYIYLSGDSDSIEITNDEQYMIVANGGTGISLVNIADKTNPFQIGQWNNDKPKGSAENVLLNSMENLVFGSIRNYGLVILDISDKSQAPVEIGEYYTGMCEFVTLSSNEKQQIGGFPTKMKMIQYGELEYLLVNTRDKELLNAINITDVYNPSLFGKYDPGYEQAFDLAYTEDQKYLYMLTDEGLRVLQVKIYD</sequence>
<evidence type="ECO:0000313" key="2">
    <source>
        <dbReference type="Proteomes" id="UP000054937"/>
    </source>
</evidence>
<proteinExistence type="predicted"/>
<organism evidence="1 2">
    <name type="scientific">Pseudocohnilembus persalinus</name>
    <name type="common">Ciliate</name>
    <dbReference type="NCBI Taxonomy" id="266149"/>
    <lineage>
        <taxon>Eukaryota</taxon>
        <taxon>Sar</taxon>
        <taxon>Alveolata</taxon>
        <taxon>Ciliophora</taxon>
        <taxon>Intramacronucleata</taxon>
        <taxon>Oligohymenophorea</taxon>
        <taxon>Scuticociliatia</taxon>
        <taxon>Philasterida</taxon>
        <taxon>Pseudocohnilembidae</taxon>
        <taxon>Pseudocohnilembus</taxon>
    </lineage>
</organism>
<dbReference type="InterPro" id="IPR013211">
    <property type="entry name" value="LVIVD"/>
</dbReference>
<dbReference type="SUPFAM" id="SSF101908">
    <property type="entry name" value="Putative isomerase YbhE"/>
    <property type="match status" value="1"/>
</dbReference>
<comment type="caution">
    <text evidence="1">The sequence shown here is derived from an EMBL/GenBank/DDBJ whole genome shotgun (WGS) entry which is preliminary data.</text>
</comment>
<evidence type="ECO:0000313" key="1">
    <source>
        <dbReference type="EMBL" id="KRX08800.1"/>
    </source>
</evidence>
<dbReference type="EMBL" id="LDAU01000057">
    <property type="protein sequence ID" value="KRX08800.1"/>
    <property type="molecule type" value="Genomic_DNA"/>
</dbReference>
<reference evidence="1 2" key="1">
    <citation type="journal article" date="2015" name="Sci. Rep.">
        <title>Genome of the facultative scuticociliatosis pathogen Pseudocohnilembus persalinus provides insight into its virulence through horizontal gene transfer.</title>
        <authorList>
            <person name="Xiong J."/>
            <person name="Wang G."/>
            <person name="Cheng J."/>
            <person name="Tian M."/>
            <person name="Pan X."/>
            <person name="Warren A."/>
            <person name="Jiang C."/>
            <person name="Yuan D."/>
            <person name="Miao W."/>
        </authorList>
    </citation>
    <scope>NUCLEOTIDE SEQUENCE [LARGE SCALE GENOMIC DNA]</scope>
    <source>
        <strain evidence="1">36N120E</strain>
    </source>
</reference>
<accession>A0A0V0R394</accession>